<name>A0A642UQK4_DIURU</name>
<dbReference type="PANTHER" id="PTHR31983">
    <property type="entry name" value="ENDO-1,3(4)-BETA-GLUCANASE 1"/>
    <property type="match status" value="1"/>
</dbReference>
<evidence type="ECO:0000313" key="21">
    <source>
        <dbReference type="Proteomes" id="UP000449547"/>
    </source>
</evidence>
<evidence type="ECO:0000256" key="16">
    <source>
        <dbReference type="SAM" id="MobiDB-lite"/>
    </source>
</evidence>
<keyword evidence="9" id="KW-0325">Glycoprotein</keyword>
<evidence type="ECO:0000256" key="17">
    <source>
        <dbReference type="SAM" id="SignalP"/>
    </source>
</evidence>
<evidence type="ECO:0000256" key="6">
    <source>
        <dbReference type="ARBA" id="ARBA00022525"/>
    </source>
</evidence>
<keyword evidence="8" id="KW-0378">Hydrolase</keyword>
<dbReference type="GO" id="GO:0071555">
    <property type="term" value="P:cell wall organization"/>
    <property type="evidence" value="ECO:0007669"/>
    <property type="project" value="UniProtKB-KW"/>
</dbReference>
<keyword evidence="6" id="KW-0964">Secreted</keyword>
<evidence type="ECO:0000256" key="12">
    <source>
        <dbReference type="ARBA" id="ARBA00023316"/>
    </source>
</evidence>
<evidence type="ECO:0000256" key="4">
    <source>
        <dbReference type="ARBA" id="ARBA00012780"/>
    </source>
</evidence>
<evidence type="ECO:0000256" key="13">
    <source>
        <dbReference type="ARBA" id="ARBA00023326"/>
    </source>
</evidence>
<dbReference type="InterPro" id="IPR040720">
    <property type="entry name" value="GH81_C"/>
</dbReference>
<dbReference type="GO" id="GO:0042973">
    <property type="term" value="F:glucan endo-1,3-beta-D-glucosidase activity"/>
    <property type="evidence" value="ECO:0007669"/>
    <property type="project" value="UniProtKB-EC"/>
</dbReference>
<feature type="region of interest" description="Disordered" evidence="16">
    <location>
        <begin position="547"/>
        <end position="569"/>
    </location>
</feature>
<keyword evidence="21" id="KW-1185">Reference proteome</keyword>
<reference evidence="20 21" key="1">
    <citation type="submission" date="2019-07" db="EMBL/GenBank/DDBJ databases">
        <title>Genome assembly of two rare yeast pathogens: Diutina rugosa and Trichomonascus ciferrii.</title>
        <authorList>
            <person name="Mixao V."/>
            <person name="Saus E."/>
            <person name="Hansen A."/>
            <person name="Lass-Flor C."/>
            <person name="Gabaldon T."/>
        </authorList>
    </citation>
    <scope>NUCLEOTIDE SEQUENCE [LARGE SCALE GENOMIC DNA]</scope>
    <source>
        <strain evidence="20 21">CBS 613</strain>
    </source>
</reference>
<feature type="region of interest" description="Disordered" evidence="16">
    <location>
        <begin position="139"/>
        <end position="160"/>
    </location>
</feature>
<protein>
    <recommendedName>
        <fullName evidence="14">Glucan endo-1,3-beta-D-glucosidase 1</fullName>
        <ecNumber evidence="4">3.2.1.39</ecNumber>
    </recommendedName>
    <alternativeName>
        <fullName evidence="15">Daughter specific expression protein 4</fullName>
    </alternativeName>
</protein>
<feature type="region of interest" description="Disordered" evidence="16">
    <location>
        <begin position="227"/>
        <end position="246"/>
    </location>
</feature>
<dbReference type="OrthoDB" id="4473401at2759"/>
<evidence type="ECO:0000256" key="1">
    <source>
        <dbReference type="ARBA" id="ARBA00000382"/>
    </source>
</evidence>
<dbReference type="InterPro" id="IPR040451">
    <property type="entry name" value="GH81_N"/>
</dbReference>
<dbReference type="GO" id="GO:0052861">
    <property type="term" value="F:endo-1,3(4)-beta-glucanase activity"/>
    <property type="evidence" value="ECO:0007669"/>
    <property type="project" value="InterPro"/>
</dbReference>
<dbReference type="FunFam" id="1.20.5.420:FF:000008">
    <property type="entry name" value="Endo-1,3-beta-glucanase Engl1"/>
    <property type="match status" value="1"/>
</dbReference>
<organism evidence="20 21">
    <name type="scientific">Diutina rugosa</name>
    <name type="common">Yeast</name>
    <name type="synonym">Candida rugosa</name>
    <dbReference type="NCBI Taxonomy" id="5481"/>
    <lineage>
        <taxon>Eukaryota</taxon>
        <taxon>Fungi</taxon>
        <taxon>Dikarya</taxon>
        <taxon>Ascomycota</taxon>
        <taxon>Saccharomycotina</taxon>
        <taxon>Pichiomycetes</taxon>
        <taxon>Debaryomycetaceae</taxon>
        <taxon>Diutina</taxon>
    </lineage>
</organism>
<dbReference type="Pfam" id="PF17652">
    <property type="entry name" value="Glyco_hydro81C"/>
    <property type="match status" value="1"/>
</dbReference>
<evidence type="ECO:0000313" key="20">
    <source>
        <dbReference type="EMBL" id="KAA8903558.1"/>
    </source>
</evidence>
<proteinExistence type="inferred from homology"/>
<keyword evidence="13" id="KW-0624">Polysaccharide degradation</keyword>
<keyword evidence="12" id="KW-0961">Cell wall biogenesis/degradation</keyword>
<dbReference type="Pfam" id="PF03639">
    <property type="entry name" value="Glyco_hydro_81"/>
    <property type="match status" value="1"/>
</dbReference>
<dbReference type="GO" id="GO:0000272">
    <property type="term" value="P:polysaccharide catabolic process"/>
    <property type="evidence" value="ECO:0007669"/>
    <property type="project" value="UniProtKB-KW"/>
</dbReference>
<dbReference type="VEuPathDB" id="FungiDB:DIURU_002444"/>
<evidence type="ECO:0000256" key="9">
    <source>
        <dbReference type="ARBA" id="ARBA00023180"/>
    </source>
</evidence>
<dbReference type="Gene3D" id="1.20.5.420">
    <property type="entry name" value="Immunoglobulin FC, subunit C"/>
    <property type="match status" value="1"/>
</dbReference>
<dbReference type="Gene3D" id="2.70.98.30">
    <property type="entry name" value="Golgi alpha-mannosidase II, domain 4"/>
    <property type="match status" value="1"/>
</dbReference>
<evidence type="ECO:0000259" key="19">
    <source>
        <dbReference type="Pfam" id="PF17652"/>
    </source>
</evidence>
<dbReference type="PROSITE" id="PS52008">
    <property type="entry name" value="GH81"/>
    <property type="match status" value="1"/>
</dbReference>
<comment type="similarity">
    <text evidence="3">Belongs to the glycosyl hydrolase 81 family.</text>
</comment>
<keyword evidence="7 17" id="KW-0732">Signal</keyword>
<keyword evidence="11" id="KW-0326">Glycosidase</keyword>
<dbReference type="GeneID" id="54781095"/>
<dbReference type="Gene3D" id="1.10.287.1170">
    <property type="entry name" value="glycoside hydrolase family 81 endo-[beta] glucanase"/>
    <property type="match status" value="1"/>
</dbReference>
<comment type="caution">
    <text evidence="20">The sequence shown here is derived from an EMBL/GenBank/DDBJ whole genome shotgun (WGS) entry which is preliminary data.</text>
</comment>
<feature type="chain" id="PRO_5024810537" description="Glucan endo-1,3-beta-D-glucosidase 1" evidence="17">
    <location>
        <begin position="23"/>
        <end position="1333"/>
    </location>
</feature>
<comment type="subcellular location">
    <subcellularLocation>
        <location evidence="2">Secreted</location>
        <location evidence="2">Cell wall</location>
    </subcellularLocation>
</comment>
<evidence type="ECO:0000259" key="18">
    <source>
        <dbReference type="Pfam" id="PF03639"/>
    </source>
</evidence>
<feature type="domain" description="Glycosyl hydrolase family 81 N-terminal" evidence="18">
    <location>
        <begin position="634"/>
        <end position="960"/>
    </location>
</feature>
<dbReference type="PANTHER" id="PTHR31983:SF20">
    <property type="entry name" value="GLUCAN ENDO-1,3-BETA-D-GLUCOSIDASE 1"/>
    <property type="match status" value="1"/>
</dbReference>
<keyword evidence="10" id="KW-0119">Carbohydrate metabolism</keyword>
<feature type="domain" description="Glycosyl hydrolase family 81 C-terminal" evidence="19">
    <location>
        <begin position="968"/>
        <end position="1323"/>
    </location>
</feature>
<evidence type="ECO:0000256" key="10">
    <source>
        <dbReference type="ARBA" id="ARBA00023277"/>
    </source>
</evidence>
<evidence type="ECO:0000256" key="15">
    <source>
        <dbReference type="ARBA" id="ARBA00075210"/>
    </source>
</evidence>
<sequence length="1333" mass="144335">MIFKSFGVALVVASAIASEVHTVTHTNYIYPPGFKEQIDAIMKNNPSNETAGIQVKFVYEDTRTMHDSATSTTPAEPTYAEPNTYVPPYGSPQSQAFEPTPELPSTTQAPWWQNWNWFASSSGSTPVAPLPTLSTVEPVYSPSQEPTTGVPNPSDVDSPTSKTVADFKFETVSTSLPPEISSNAPLPSTIIETDTKTQVNGHTEYSTTTTTAPIQSKFTEKVKESSQSVVTESSQPAPVTQRKKVTTTKDETATEVVTKTTRPVTYVTSQKVTVRTKADVVSVETVTNDGVVSTFESTVAETVMATNWITYTTTATEGIEMTTENVITSTKDAKTINETSTITQNRISTAPPKTSYQTHSIIFTTAVTTTSTLFSATTVPTTTYVEPSETHVITVTQENPLVTQPVVTSTIDKTIATDTFTKNVTVTQASQVLSLTTKGSNTTKSTTTEYQNTTLTLGSTTLSTRVAILNATDASSAYETTLPVIDSSRVGNDSNVLSEPSETPHFVTTSIPVNITVSRYSNESDSATSISTSYSLTTSLVQVESSEESSASISIAGEPSSSTSESSSTVIAQHSSLVSSSLSSSSSQLISTSPSESANSPVNNGYSGDLFAAAIDTADPPSVFFRDELPLGVPVGVDNGDAPFQTNKFYSNLFLGQQTDMVFSWPYGLFWRKTDYYGFGIQHNDPSKQVFGTGNSNNADTPSYFYNPTQQGELLFAATSFSENKNNMRVKNQRMMSVTVELAADAADETNFIEIPVVQGMGFVTAIYHGSLTALVNSVIGVETFTRETSDVLPNNVQKYRASLFTGVDWLIYVTLPNGVSDFELTASDPYNLKASGSVDGLIIQIAKAPTDSGSKRDGTKADAYFDQAAGMYVDGCDLGGSVNGASATYSFDYSVKGESQSQAPLVFVLPHHVASLSGETRNYVTSLQLASSTKGMMTGFLTPQIIMSESLNSELGFLPQVQGQLTYSPDQLSLLASVANEEIAADIPGTVQGMGSNYFSGKVLDKYAYILLVISDVLKDDDVAKATLEQVKKAFDQFLNNKQTYPLMYDTRYKGVTSSSAQEGDTGADFGSSYYNDHHFHYGYFVHAAAIVGYIDKKYGGSWADDNKEWVNSLIRDVANPSDSDTFYPQFRSFDWFSGHSWAAGLFASGDGKNQESSSEDYNFSYGMKLWGQVIGDGAMEARGDLMLAVTKRSMNDYIYFSDGNDIVPTEYQPNRVAGIIFENKMAYTTFFGAPDKNPEYVHGIHMIPLTPVSSMIRGSTFVEQEWDSQISTFLDNVDSGWTGILRLNQALFDPKSAYEFFSDSNWNPNHLDNGMSRTWSLALSAGLANAA</sequence>
<feature type="compositionally biased region" description="Polar residues" evidence="16">
    <location>
        <begin position="141"/>
        <end position="160"/>
    </location>
</feature>
<dbReference type="InterPro" id="IPR005200">
    <property type="entry name" value="Endo-beta-glucanase"/>
</dbReference>
<evidence type="ECO:0000256" key="11">
    <source>
        <dbReference type="ARBA" id="ARBA00023295"/>
    </source>
</evidence>
<evidence type="ECO:0000256" key="3">
    <source>
        <dbReference type="ARBA" id="ARBA00010730"/>
    </source>
</evidence>
<evidence type="ECO:0000256" key="2">
    <source>
        <dbReference type="ARBA" id="ARBA00004191"/>
    </source>
</evidence>
<evidence type="ECO:0000256" key="5">
    <source>
        <dbReference type="ARBA" id="ARBA00022512"/>
    </source>
</evidence>
<dbReference type="EC" id="3.2.1.39" evidence="4"/>
<dbReference type="GO" id="GO:0000920">
    <property type="term" value="P:septum digestion after cytokinesis"/>
    <property type="evidence" value="ECO:0007669"/>
    <property type="project" value="UniProtKB-ARBA"/>
</dbReference>
<evidence type="ECO:0000256" key="14">
    <source>
        <dbReference type="ARBA" id="ARBA00074614"/>
    </source>
</evidence>
<dbReference type="RefSeq" id="XP_034012860.1">
    <property type="nucleotide sequence ID" value="XM_034155096.1"/>
</dbReference>
<evidence type="ECO:0000256" key="7">
    <source>
        <dbReference type="ARBA" id="ARBA00022729"/>
    </source>
</evidence>
<dbReference type="GO" id="GO:0009986">
    <property type="term" value="C:cell surface"/>
    <property type="evidence" value="ECO:0007669"/>
    <property type="project" value="TreeGrafter"/>
</dbReference>
<dbReference type="FunFam" id="2.70.98.30:FF:000006">
    <property type="entry name" value="Endo-1,3-beta-glucanase Engl1"/>
    <property type="match status" value="1"/>
</dbReference>
<feature type="signal peptide" evidence="17">
    <location>
        <begin position="1"/>
        <end position="22"/>
    </location>
</feature>
<keyword evidence="5" id="KW-0134">Cell wall</keyword>
<gene>
    <name evidence="20" type="ORF">DIURU_002444</name>
</gene>
<comment type="catalytic activity">
    <reaction evidence="1">
        <text>Hydrolysis of (1-&gt;3)-beta-D-glucosidic linkages in (1-&gt;3)-beta-D-glucans.</text>
        <dbReference type="EC" id="3.2.1.39"/>
    </reaction>
</comment>
<evidence type="ECO:0000256" key="8">
    <source>
        <dbReference type="ARBA" id="ARBA00022801"/>
    </source>
</evidence>
<dbReference type="EMBL" id="SWFT01000067">
    <property type="protein sequence ID" value="KAA8903558.1"/>
    <property type="molecule type" value="Genomic_DNA"/>
</dbReference>
<accession>A0A642UQK4</accession>
<dbReference type="Proteomes" id="UP000449547">
    <property type="component" value="Unassembled WGS sequence"/>
</dbReference>